<dbReference type="RefSeq" id="WP_188740055.1">
    <property type="nucleotide sequence ID" value="NZ_BMII01000024.1"/>
</dbReference>
<reference evidence="3" key="1">
    <citation type="journal article" date="2019" name="Int. J. Syst. Evol. Microbiol.">
        <title>The Global Catalogue of Microorganisms (GCM) 10K type strain sequencing project: providing services to taxonomists for standard genome sequencing and annotation.</title>
        <authorList>
            <consortium name="The Broad Institute Genomics Platform"/>
            <consortium name="The Broad Institute Genome Sequencing Center for Infectious Disease"/>
            <person name="Wu L."/>
            <person name="Ma J."/>
        </authorList>
    </citation>
    <scope>NUCLEOTIDE SEQUENCE [LARGE SCALE GENOMIC DNA]</scope>
    <source>
        <strain evidence="3">CGMCC 1.15339</strain>
    </source>
</reference>
<dbReference type="Proteomes" id="UP000617555">
    <property type="component" value="Unassembled WGS sequence"/>
</dbReference>
<sequence>MSNKPTLKYILKKAFNIFHINPAQDEIIKGIGEHNKYLVSGPKYELIDEVSIAQLASLGRQSIIISNSIDDMMDICHKLSEANIFATYIHGQLSDSEINQRLEAFRAKNVSLLFVTPDKAAKSDVLMSAIDVQFSVTIVILNSEKFPHDHLHYSTIYDELFCHIYAIEVELSKLRNCSFECNKLYIGYTLTKQQITEIIQRQRLHNAHYSILNYAFGHLVLESICVKNTSAMLRECAHICSSTQTKSIVVVSDKKAGESFYNELCKHKECISILANPSSQEAAEAIAKFKNLKSGILISNRYSNIVDSGAETVILAQLPLSASHLCSIMGAGNIHTGSIKNVYVLQREDVSFNHAVYELNCKFPTLESFELVIKALLESQTMELDKSFIFKTAKDYGLPAQTVFRVMDKLSSLSFLKKTVYFEHGFQAKYHILNLNRKLPSSINYVNSSVNSQLGDLNRILQLHACKVQALNSLIGTTNEVRCGKCSVCQNSTPGISRWKNRVSSGNVSDEQYKSQVKPISNQKSHQLYRNPYTSLSTQNNVEDYNDRPTNSLSRNRIPTVNLNLNDPIETQLCIIRKTVAKRLNIPEMSVFNDKTLKIISQSKPKSIHELNTINEFYGSQRSSVFGKEIIKIFNRK</sequence>
<proteinExistence type="predicted"/>
<accession>A0ABQ1JHD1</accession>
<organism evidence="2 3">
    <name type="scientific">Shewanella inventionis</name>
    <dbReference type="NCBI Taxonomy" id="1738770"/>
    <lineage>
        <taxon>Bacteria</taxon>
        <taxon>Pseudomonadati</taxon>
        <taxon>Pseudomonadota</taxon>
        <taxon>Gammaproteobacteria</taxon>
        <taxon>Alteromonadales</taxon>
        <taxon>Shewanellaceae</taxon>
        <taxon>Shewanella</taxon>
    </lineage>
</organism>
<comment type="caution">
    <text evidence="2">The sequence shown here is derived from an EMBL/GenBank/DDBJ whole genome shotgun (WGS) entry which is preliminary data.</text>
</comment>
<dbReference type="Gene3D" id="3.40.50.300">
    <property type="entry name" value="P-loop containing nucleotide triphosphate hydrolases"/>
    <property type="match status" value="1"/>
</dbReference>
<keyword evidence="3" id="KW-1185">Reference proteome</keyword>
<dbReference type="SUPFAM" id="SSF52540">
    <property type="entry name" value="P-loop containing nucleoside triphosphate hydrolases"/>
    <property type="match status" value="1"/>
</dbReference>
<name>A0ABQ1JHD1_9GAMM</name>
<evidence type="ECO:0000259" key="1">
    <source>
        <dbReference type="PROSITE" id="PS50967"/>
    </source>
</evidence>
<dbReference type="InterPro" id="IPR027417">
    <property type="entry name" value="P-loop_NTPase"/>
</dbReference>
<dbReference type="SUPFAM" id="SSF47819">
    <property type="entry name" value="HRDC-like"/>
    <property type="match status" value="1"/>
</dbReference>
<dbReference type="InterPro" id="IPR002121">
    <property type="entry name" value="HRDC_dom"/>
</dbReference>
<dbReference type="Gene3D" id="1.10.150.80">
    <property type="entry name" value="HRDC domain"/>
    <property type="match status" value="1"/>
</dbReference>
<feature type="domain" description="HRDC" evidence="1">
    <location>
        <begin position="563"/>
        <end position="637"/>
    </location>
</feature>
<gene>
    <name evidence="2" type="ORF">GCM10011607_28770</name>
</gene>
<dbReference type="PROSITE" id="PS50967">
    <property type="entry name" value="HRDC"/>
    <property type="match status" value="1"/>
</dbReference>
<protein>
    <recommendedName>
        <fullName evidence="1">HRDC domain-containing protein</fullName>
    </recommendedName>
</protein>
<dbReference type="EMBL" id="BMII01000024">
    <property type="protein sequence ID" value="GGB66362.1"/>
    <property type="molecule type" value="Genomic_DNA"/>
</dbReference>
<evidence type="ECO:0000313" key="3">
    <source>
        <dbReference type="Proteomes" id="UP000617555"/>
    </source>
</evidence>
<dbReference type="Pfam" id="PF00271">
    <property type="entry name" value="Helicase_C"/>
    <property type="match status" value="1"/>
</dbReference>
<dbReference type="Pfam" id="PF00570">
    <property type="entry name" value="HRDC"/>
    <property type="match status" value="1"/>
</dbReference>
<dbReference type="InterPro" id="IPR010997">
    <property type="entry name" value="HRDC-like_sf"/>
</dbReference>
<dbReference type="InterPro" id="IPR044876">
    <property type="entry name" value="HRDC_dom_sf"/>
</dbReference>
<evidence type="ECO:0000313" key="2">
    <source>
        <dbReference type="EMBL" id="GGB66362.1"/>
    </source>
</evidence>
<dbReference type="InterPro" id="IPR001650">
    <property type="entry name" value="Helicase_C-like"/>
</dbReference>